<dbReference type="EMBL" id="AP022829">
    <property type="protein sequence ID" value="BCA87820.1"/>
    <property type="molecule type" value="Genomic_DNA"/>
</dbReference>
<dbReference type="Gene3D" id="3.30.2010.20">
    <property type="match status" value="1"/>
</dbReference>
<feature type="region of interest" description="Disordered" evidence="1">
    <location>
        <begin position="58"/>
        <end position="92"/>
    </location>
</feature>
<dbReference type="InterPro" id="IPR010428">
    <property type="entry name" value="Zincin_1"/>
</dbReference>
<dbReference type="KEGG" id="ahat:ADCFC_04390"/>
<dbReference type="Proteomes" id="UP000501727">
    <property type="component" value="Chromosome"/>
</dbReference>
<dbReference type="SUPFAM" id="SSF55486">
    <property type="entry name" value="Metalloproteases ('zincins'), catalytic domain"/>
    <property type="match status" value="1"/>
</dbReference>
<proteinExistence type="predicted"/>
<accession>A0A6F8SJL6</accession>
<name>A0A6F8SJL6_9ACTN</name>
<dbReference type="RefSeq" id="WP_227069746.1">
    <property type="nucleotide sequence ID" value="NZ_AP022829.1"/>
</dbReference>
<dbReference type="InterPro" id="IPR038555">
    <property type="entry name" value="Zincin_1_sf"/>
</dbReference>
<protein>
    <submittedName>
        <fullName evidence="2">Zn-dependent protease</fullName>
    </submittedName>
</protein>
<dbReference type="Pfam" id="PF06262">
    <property type="entry name" value="Zincin_1"/>
    <property type="match status" value="1"/>
</dbReference>
<keyword evidence="2" id="KW-0378">Hydrolase</keyword>
<feature type="compositionally biased region" description="Acidic residues" evidence="1">
    <location>
        <begin position="78"/>
        <end position="92"/>
    </location>
</feature>
<reference evidence="3" key="1">
    <citation type="journal article" date="2020" name="Microbiol. Resour. Announc.">
        <title>Complete Genome Sequence of Adlercreutzia sp. Strain 8CFCBH1, a Potent Producer of Equol, Isolated from Healthy Japanese Feces.</title>
        <authorList>
            <person name="Ogata Y."/>
            <person name="Sakamoto M."/>
            <person name="Ohkuma M."/>
            <person name="Hattori M."/>
            <person name="Suda W."/>
        </authorList>
    </citation>
    <scope>NUCLEOTIDE SEQUENCE [LARGE SCALE GENOMIC DNA]</scope>
    <source>
        <strain evidence="3">8CFCBH1</strain>
    </source>
</reference>
<organism evidence="2 3">
    <name type="scientific">Adlercreutzia hattorii</name>
    <dbReference type="NCBI Taxonomy" id="2707299"/>
    <lineage>
        <taxon>Bacteria</taxon>
        <taxon>Bacillati</taxon>
        <taxon>Actinomycetota</taxon>
        <taxon>Coriobacteriia</taxon>
        <taxon>Eggerthellales</taxon>
        <taxon>Eggerthellaceae</taxon>
        <taxon>Adlercreutzia</taxon>
    </lineage>
</organism>
<dbReference type="GO" id="GO:0008233">
    <property type="term" value="F:peptidase activity"/>
    <property type="evidence" value="ECO:0007669"/>
    <property type="project" value="UniProtKB-KW"/>
</dbReference>
<dbReference type="AlphaFoldDB" id="A0A6F8SJL6"/>
<gene>
    <name evidence="2" type="ORF">ADCFC_03190</name>
</gene>
<reference evidence="3" key="2">
    <citation type="submission" date="2020-03" db="EMBL/GenBank/DDBJ databases">
        <title>Complete Genome Sequence of Adlercreutzia sp. strain 8CFCBH1 Producing Equol, Isolated from Healthy Japanese Feces.</title>
        <authorList>
            <person name="Ogata Y."/>
            <person name="Sakamoto M."/>
            <person name="Ohkuma M."/>
            <person name="Hattori M."/>
            <person name="Suda W."/>
        </authorList>
    </citation>
    <scope>NUCLEOTIDE SEQUENCE [LARGE SCALE GENOMIC DNA]</scope>
    <source>
        <strain evidence="3">8CFCBH1</strain>
    </source>
</reference>
<evidence type="ECO:0000313" key="3">
    <source>
        <dbReference type="Proteomes" id="UP000501727"/>
    </source>
</evidence>
<dbReference type="CDD" id="cd12952">
    <property type="entry name" value="MMP_ACEL2062"/>
    <property type="match status" value="1"/>
</dbReference>
<dbReference type="GO" id="GO:0006508">
    <property type="term" value="P:proteolysis"/>
    <property type="evidence" value="ECO:0007669"/>
    <property type="project" value="UniProtKB-KW"/>
</dbReference>
<sequence length="168" mass="19033">MYRMTDEEFETAIAEALDAMPEQFMEALNNVAIVWEEEPSAYHVGYDEEWDIEPAFVEDEDGPESYTPAERDAKDDAAAEDAGGEYEAEDDEDEFDDLLGLFDGLSIVERANGYDDDIPDVITIFKGPHERCFNSREEIVEEVGKTIIHELGHYFGLNEDQLAAMGYE</sequence>
<keyword evidence="3" id="KW-1185">Reference proteome</keyword>
<evidence type="ECO:0000313" key="2">
    <source>
        <dbReference type="EMBL" id="BCA87820.1"/>
    </source>
</evidence>
<evidence type="ECO:0000256" key="1">
    <source>
        <dbReference type="SAM" id="MobiDB-lite"/>
    </source>
</evidence>
<keyword evidence="2" id="KW-0645">Protease</keyword>